<dbReference type="CDD" id="cd05008">
    <property type="entry name" value="SIS_GlmS_GlmD_1"/>
    <property type="match status" value="1"/>
</dbReference>
<comment type="function">
    <text evidence="10">Catalyzes the first step in hexosamine metabolism, converting fructose-6P into glucosamine-6P using glutamine as a nitrogen source.</text>
</comment>
<evidence type="ECO:0000313" key="14">
    <source>
        <dbReference type="Proteomes" id="UP000644507"/>
    </source>
</evidence>
<feature type="domain" description="SIS" evidence="12">
    <location>
        <begin position="295"/>
        <end position="441"/>
    </location>
</feature>
<dbReference type="Pfam" id="PF13522">
    <property type="entry name" value="GATase_6"/>
    <property type="match status" value="1"/>
</dbReference>
<evidence type="ECO:0000256" key="1">
    <source>
        <dbReference type="ARBA" id="ARBA00001031"/>
    </source>
</evidence>
<dbReference type="EC" id="2.6.1.16" evidence="3 10"/>
<dbReference type="GO" id="GO:0046349">
    <property type="term" value="P:amino sugar biosynthetic process"/>
    <property type="evidence" value="ECO:0007669"/>
    <property type="project" value="UniProtKB-ARBA"/>
</dbReference>
<dbReference type="Gene3D" id="3.60.20.10">
    <property type="entry name" value="Glutamine Phosphoribosylpyrophosphate, subunit 1, domain 1"/>
    <property type="match status" value="1"/>
</dbReference>
<evidence type="ECO:0000313" key="13">
    <source>
        <dbReference type="EMBL" id="GHC46669.1"/>
    </source>
</evidence>
<keyword evidence="6 10" id="KW-0032">Aminotransferase</keyword>
<feature type="active site" description="For Fru-6P isomerization activity" evidence="10">
    <location>
        <position position="613"/>
    </location>
</feature>
<dbReference type="NCBIfam" id="TIGR01135">
    <property type="entry name" value="glmS"/>
    <property type="match status" value="1"/>
</dbReference>
<dbReference type="GO" id="GO:0006047">
    <property type="term" value="P:UDP-N-acetylglucosamine metabolic process"/>
    <property type="evidence" value="ECO:0007669"/>
    <property type="project" value="TreeGrafter"/>
</dbReference>
<evidence type="ECO:0000259" key="11">
    <source>
        <dbReference type="PROSITE" id="PS51278"/>
    </source>
</evidence>
<dbReference type="CDD" id="cd05009">
    <property type="entry name" value="SIS_GlmS_GlmD_2"/>
    <property type="match status" value="1"/>
</dbReference>
<protein>
    <recommendedName>
        <fullName evidence="4 10">Glutamine--fructose-6-phosphate aminotransferase [isomerizing]</fullName>
        <ecNumber evidence="3 10">2.6.1.16</ecNumber>
    </recommendedName>
    <alternativeName>
        <fullName evidence="10">D-fructose-6-phosphate amidotransferase</fullName>
    </alternativeName>
    <alternativeName>
        <fullName evidence="10">GFAT</fullName>
    </alternativeName>
    <alternativeName>
        <fullName evidence="10">Glucosamine-6-phosphate synthase</fullName>
    </alternativeName>
    <alternativeName>
        <fullName evidence="10">Hexosephosphate aminotransferase</fullName>
    </alternativeName>
    <alternativeName>
        <fullName evidence="10">L-glutamine--D-fructose-6-phosphate amidotransferase</fullName>
    </alternativeName>
</protein>
<dbReference type="PANTHER" id="PTHR10937:SF0">
    <property type="entry name" value="GLUTAMINE--FRUCTOSE-6-PHOSPHATE TRANSAMINASE (ISOMERIZING)"/>
    <property type="match status" value="1"/>
</dbReference>
<feature type="initiator methionine" description="Removed" evidence="10">
    <location>
        <position position="1"/>
    </location>
</feature>
<dbReference type="CDD" id="cd00714">
    <property type="entry name" value="GFAT"/>
    <property type="match status" value="1"/>
</dbReference>
<dbReference type="InterPro" id="IPR005855">
    <property type="entry name" value="GFAT"/>
</dbReference>
<accession>A0A918TG04</accession>
<feature type="active site" description="Nucleophile; for GATase activity" evidence="10">
    <location>
        <position position="2"/>
    </location>
</feature>
<dbReference type="InterPro" id="IPR001347">
    <property type="entry name" value="SIS_dom"/>
</dbReference>
<dbReference type="EMBL" id="BMXI01000003">
    <property type="protein sequence ID" value="GHC46669.1"/>
    <property type="molecule type" value="Genomic_DNA"/>
</dbReference>
<dbReference type="GO" id="GO:0006002">
    <property type="term" value="P:fructose 6-phosphate metabolic process"/>
    <property type="evidence" value="ECO:0007669"/>
    <property type="project" value="TreeGrafter"/>
</dbReference>
<comment type="catalytic activity">
    <reaction evidence="1 10">
        <text>D-fructose 6-phosphate + L-glutamine = D-glucosamine 6-phosphate + L-glutamate</text>
        <dbReference type="Rhea" id="RHEA:13237"/>
        <dbReference type="ChEBI" id="CHEBI:29985"/>
        <dbReference type="ChEBI" id="CHEBI:58359"/>
        <dbReference type="ChEBI" id="CHEBI:58725"/>
        <dbReference type="ChEBI" id="CHEBI:61527"/>
        <dbReference type="EC" id="2.6.1.16"/>
    </reaction>
</comment>
<dbReference type="GO" id="GO:0006487">
    <property type="term" value="P:protein N-linked glycosylation"/>
    <property type="evidence" value="ECO:0007669"/>
    <property type="project" value="TreeGrafter"/>
</dbReference>
<evidence type="ECO:0000256" key="8">
    <source>
        <dbReference type="ARBA" id="ARBA00022737"/>
    </source>
</evidence>
<evidence type="ECO:0000256" key="7">
    <source>
        <dbReference type="ARBA" id="ARBA00022679"/>
    </source>
</evidence>
<evidence type="ECO:0000256" key="6">
    <source>
        <dbReference type="ARBA" id="ARBA00022576"/>
    </source>
</evidence>
<dbReference type="PANTHER" id="PTHR10937">
    <property type="entry name" value="GLUCOSAMINE--FRUCTOSE-6-PHOSPHATE AMINOTRANSFERASE, ISOMERIZING"/>
    <property type="match status" value="1"/>
</dbReference>
<comment type="subunit">
    <text evidence="10">Homodimer.</text>
</comment>
<dbReference type="InterPro" id="IPR035466">
    <property type="entry name" value="GlmS/AgaS_SIS"/>
</dbReference>
<dbReference type="GO" id="GO:0005975">
    <property type="term" value="P:carbohydrate metabolic process"/>
    <property type="evidence" value="ECO:0007669"/>
    <property type="project" value="UniProtKB-UniRule"/>
</dbReference>
<dbReference type="InterPro" id="IPR029055">
    <property type="entry name" value="Ntn_hydrolases_N"/>
</dbReference>
<dbReference type="Gene3D" id="3.40.50.10490">
    <property type="entry name" value="Glucose-6-phosphate isomerase like protein, domain 1"/>
    <property type="match status" value="2"/>
</dbReference>
<dbReference type="InterPro" id="IPR046348">
    <property type="entry name" value="SIS_dom_sf"/>
</dbReference>
<evidence type="ECO:0000256" key="2">
    <source>
        <dbReference type="ARBA" id="ARBA00004496"/>
    </source>
</evidence>
<dbReference type="AlphaFoldDB" id="A0A918TG04"/>
<dbReference type="GO" id="GO:0004360">
    <property type="term" value="F:glutamine-fructose-6-phosphate transaminase (isomerizing) activity"/>
    <property type="evidence" value="ECO:0007669"/>
    <property type="project" value="UniProtKB-UniRule"/>
</dbReference>
<comment type="caution">
    <text evidence="13">The sequence shown here is derived from an EMBL/GenBank/DDBJ whole genome shotgun (WGS) entry which is preliminary data.</text>
</comment>
<proteinExistence type="inferred from homology"/>
<evidence type="ECO:0000256" key="9">
    <source>
        <dbReference type="ARBA" id="ARBA00022962"/>
    </source>
</evidence>
<dbReference type="InterPro" id="IPR035490">
    <property type="entry name" value="GlmS/FrlB_SIS"/>
</dbReference>
<keyword evidence="9" id="KW-0315">Glutamine amidotransferase</keyword>
<keyword evidence="5 10" id="KW-0963">Cytoplasm</keyword>
<gene>
    <name evidence="10 13" type="primary">glmS</name>
    <name evidence="13" type="ORF">GCM10007100_10390</name>
</gene>
<dbReference type="SUPFAM" id="SSF53697">
    <property type="entry name" value="SIS domain"/>
    <property type="match status" value="1"/>
</dbReference>
<dbReference type="Pfam" id="PF01380">
    <property type="entry name" value="SIS"/>
    <property type="match status" value="2"/>
</dbReference>
<dbReference type="HAMAP" id="MF_00164">
    <property type="entry name" value="GlmS"/>
    <property type="match status" value="1"/>
</dbReference>
<name>A0A918TG04_9BACT</name>
<keyword evidence="14" id="KW-1185">Reference proteome</keyword>
<dbReference type="PROSITE" id="PS51464">
    <property type="entry name" value="SIS"/>
    <property type="match status" value="2"/>
</dbReference>
<dbReference type="Proteomes" id="UP000644507">
    <property type="component" value="Unassembled WGS sequence"/>
</dbReference>
<dbReference type="FunFam" id="3.40.50.10490:FF:000002">
    <property type="entry name" value="Glutamine--fructose-6-phosphate aminotransferase [isomerizing]"/>
    <property type="match status" value="1"/>
</dbReference>
<dbReference type="InterPro" id="IPR017932">
    <property type="entry name" value="GATase_2_dom"/>
</dbReference>
<dbReference type="GO" id="GO:0005829">
    <property type="term" value="C:cytosol"/>
    <property type="evidence" value="ECO:0007669"/>
    <property type="project" value="TreeGrafter"/>
</dbReference>
<dbReference type="FunFam" id="3.60.20.10:FF:000006">
    <property type="entry name" value="Glutamine--fructose-6-phosphate aminotransferase [isomerizing]"/>
    <property type="match status" value="1"/>
</dbReference>
<evidence type="ECO:0000256" key="5">
    <source>
        <dbReference type="ARBA" id="ARBA00022490"/>
    </source>
</evidence>
<feature type="domain" description="SIS" evidence="12">
    <location>
        <begin position="467"/>
        <end position="608"/>
    </location>
</feature>
<sequence length="618" mass="66326">MCGIVGYSGTQSAAPILLNGLKRLEYRGYDSAGLALVSPEGIRVEKCEGKVVNLVNQLGEFDKIPSLGGATAGIAHTRWATHGPPTTVNAHPHAARPAGEEGNRVTLVHNGIIENYKALKARLEADGRVFVSETDTEVLAHLVDSFYEGDLVKAVTTALNQVEGTFGIACVAIDEPGVLVVARRGSPIVIGLGEDETLVASDAAAILRYTRQVIYLDDNDVARIEGPKVDICSLDAMPVTRESTQIDWSDDAAEKGGYAHYMLKEIFEQPDSIWNTIRGRMDSDRGNSVLSGLNVQPRDLAELHRVLLIGCGTSLNAGLVGEYAIEDFAGIPAEVEQAAEFRYRNPIVGSKDLVLAISQSGETADTLAAVREAVDKGALVAGLVNVVGSTIARETGRGIYLHAGPEISVASTKAFTSQVSCLLMIALKFARAARMSRERGVRFVKEIEAIPDQVREVLKQNDHIAEIAENYIKAESAFYIGRGYMYPVALEGALKIKEISYIHAEAFHAAELKHGSIALLTEELPIIALVPDGPGKDKTLSNVAECRARGSKVLLVATEGDDEVNDYGDDIIRIPAAPLHAAVIPATVALQLFAYHVARLRGCPIDQPRNLAKSVTVE</sequence>
<dbReference type="SUPFAM" id="SSF56235">
    <property type="entry name" value="N-terminal nucleophile aminohydrolases (Ntn hydrolases)"/>
    <property type="match status" value="1"/>
</dbReference>
<reference evidence="13" key="2">
    <citation type="submission" date="2020-09" db="EMBL/GenBank/DDBJ databases">
        <authorList>
            <person name="Sun Q."/>
            <person name="Kim S."/>
        </authorList>
    </citation>
    <scope>NUCLEOTIDE SEQUENCE</scope>
    <source>
        <strain evidence="13">KCTC 12988</strain>
    </source>
</reference>
<dbReference type="GO" id="GO:0097367">
    <property type="term" value="F:carbohydrate derivative binding"/>
    <property type="evidence" value="ECO:0007669"/>
    <property type="project" value="InterPro"/>
</dbReference>
<comment type="subcellular location">
    <subcellularLocation>
        <location evidence="2 10">Cytoplasm</location>
    </subcellularLocation>
</comment>
<dbReference type="RefSeq" id="WP_189567984.1">
    <property type="nucleotide sequence ID" value="NZ_BMXI01000003.1"/>
</dbReference>
<dbReference type="FunFam" id="3.40.50.10490:FF:000001">
    <property type="entry name" value="Glutamine--fructose-6-phosphate aminotransferase [isomerizing]"/>
    <property type="match status" value="1"/>
</dbReference>
<dbReference type="PROSITE" id="PS51278">
    <property type="entry name" value="GATASE_TYPE_2"/>
    <property type="match status" value="1"/>
</dbReference>
<evidence type="ECO:0000256" key="3">
    <source>
        <dbReference type="ARBA" id="ARBA00012916"/>
    </source>
</evidence>
<feature type="domain" description="Glutamine amidotransferase type-2" evidence="11">
    <location>
        <begin position="2"/>
        <end position="227"/>
    </location>
</feature>
<evidence type="ECO:0000259" key="12">
    <source>
        <dbReference type="PROSITE" id="PS51464"/>
    </source>
</evidence>
<keyword evidence="8" id="KW-0677">Repeat</keyword>
<evidence type="ECO:0000256" key="4">
    <source>
        <dbReference type="ARBA" id="ARBA00016090"/>
    </source>
</evidence>
<dbReference type="InterPro" id="IPR047084">
    <property type="entry name" value="GFAT_N"/>
</dbReference>
<organism evidence="13 14">
    <name type="scientific">Roseibacillus persicicus</name>
    <dbReference type="NCBI Taxonomy" id="454148"/>
    <lineage>
        <taxon>Bacteria</taxon>
        <taxon>Pseudomonadati</taxon>
        <taxon>Verrucomicrobiota</taxon>
        <taxon>Verrucomicrobiia</taxon>
        <taxon>Verrucomicrobiales</taxon>
        <taxon>Verrucomicrobiaceae</taxon>
        <taxon>Roseibacillus</taxon>
    </lineage>
</organism>
<reference evidence="13" key="1">
    <citation type="journal article" date="2014" name="Int. J. Syst. Evol. Microbiol.">
        <title>Complete genome sequence of Corynebacterium casei LMG S-19264T (=DSM 44701T), isolated from a smear-ripened cheese.</title>
        <authorList>
            <consortium name="US DOE Joint Genome Institute (JGI-PGF)"/>
            <person name="Walter F."/>
            <person name="Albersmeier A."/>
            <person name="Kalinowski J."/>
            <person name="Ruckert C."/>
        </authorList>
    </citation>
    <scope>NUCLEOTIDE SEQUENCE</scope>
    <source>
        <strain evidence="13">KCTC 12988</strain>
    </source>
</reference>
<evidence type="ECO:0000256" key="10">
    <source>
        <dbReference type="HAMAP-Rule" id="MF_00164"/>
    </source>
</evidence>
<dbReference type="NCBIfam" id="NF001484">
    <property type="entry name" value="PRK00331.1"/>
    <property type="match status" value="1"/>
</dbReference>
<keyword evidence="7 10" id="KW-0808">Transferase</keyword>